<dbReference type="InterPro" id="IPR012902">
    <property type="entry name" value="N_methyl_site"/>
</dbReference>
<proteinExistence type="predicted"/>
<keyword evidence="3" id="KW-1185">Reference proteome</keyword>
<dbReference type="Gene3D" id="3.30.700.10">
    <property type="entry name" value="Glycoprotein, Type 4 Pilin"/>
    <property type="match status" value="1"/>
</dbReference>
<name>A0ABT8B318_9NEIS</name>
<dbReference type="EMBL" id="JAUFPU010000003">
    <property type="protein sequence ID" value="MDN3575938.1"/>
    <property type="molecule type" value="Genomic_DNA"/>
</dbReference>
<dbReference type="NCBIfam" id="TIGR02532">
    <property type="entry name" value="IV_pilin_GFxxxE"/>
    <property type="match status" value="1"/>
</dbReference>
<keyword evidence="1" id="KW-1133">Transmembrane helix</keyword>
<dbReference type="Pfam" id="PF07963">
    <property type="entry name" value="N_methyl"/>
    <property type="match status" value="1"/>
</dbReference>
<evidence type="ECO:0000313" key="3">
    <source>
        <dbReference type="Proteomes" id="UP001180081"/>
    </source>
</evidence>
<sequence length="217" mass="22085">MNSIARKQQGFTLIEIAIVLVIIGLLLGGVLKGQEMIENGKIKNMINDLNGTAAAMTSYRDRYRALPGDDIAALPARGWAAAVAGDGNGLVGAAAANPFTTNGENINFWRDLRYAGLVAGDPAIATVALGGLPTHAGSGLMGVTRGVQGMAGAVVCMGNVSGKYALSIDQQLDDGANSTGTIRAALGVAGNNTAPVAAIPNPAAYNETLSYTVCRAL</sequence>
<feature type="transmembrane region" description="Helical" evidence="1">
    <location>
        <begin position="12"/>
        <end position="31"/>
    </location>
</feature>
<keyword evidence="1" id="KW-0812">Transmembrane</keyword>
<reference evidence="2" key="2">
    <citation type="submission" date="2023-06" db="EMBL/GenBank/DDBJ databases">
        <authorList>
            <person name="Lucena T."/>
            <person name="Sun Q."/>
        </authorList>
    </citation>
    <scope>NUCLEOTIDE SEQUENCE</scope>
    <source>
        <strain evidence="2">CECT 7703</strain>
    </source>
</reference>
<keyword evidence="1" id="KW-0472">Membrane</keyword>
<accession>A0ABT8B318</accession>
<comment type="caution">
    <text evidence="2">The sequence shown here is derived from an EMBL/GenBank/DDBJ whole genome shotgun (WGS) entry which is preliminary data.</text>
</comment>
<dbReference type="Proteomes" id="UP001180081">
    <property type="component" value="Unassembled WGS sequence"/>
</dbReference>
<dbReference type="PROSITE" id="PS00409">
    <property type="entry name" value="PROKAR_NTER_METHYL"/>
    <property type="match status" value="1"/>
</dbReference>
<organism evidence="2 3">
    <name type="scientific">Chitinimonas viridis</name>
    <dbReference type="NCBI Taxonomy" id="664880"/>
    <lineage>
        <taxon>Bacteria</taxon>
        <taxon>Pseudomonadati</taxon>
        <taxon>Pseudomonadota</taxon>
        <taxon>Betaproteobacteria</taxon>
        <taxon>Neisseriales</taxon>
        <taxon>Chitinibacteraceae</taxon>
        <taxon>Chitinimonas</taxon>
    </lineage>
</organism>
<dbReference type="InterPro" id="IPR045584">
    <property type="entry name" value="Pilin-like"/>
</dbReference>
<dbReference type="RefSeq" id="WP_290331569.1">
    <property type="nucleotide sequence ID" value="NZ_JAUFPU010000003.1"/>
</dbReference>
<evidence type="ECO:0000313" key="2">
    <source>
        <dbReference type="EMBL" id="MDN3575938.1"/>
    </source>
</evidence>
<reference evidence="2" key="1">
    <citation type="journal article" date="2014" name="Int. J. Syst. Evol. Microbiol.">
        <title>Complete genome of a new Firmicutes species belonging to the dominant human colonic microbiota ('Ruminococcus bicirculans') reveals two chromosomes and a selective capacity to utilize plant glucans.</title>
        <authorList>
            <consortium name="NISC Comparative Sequencing Program"/>
            <person name="Wegmann U."/>
            <person name="Louis P."/>
            <person name="Goesmann A."/>
            <person name="Henrissat B."/>
            <person name="Duncan S.H."/>
            <person name="Flint H.J."/>
        </authorList>
    </citation>
    <scope>NUCLEOTIDE SEQUENCE</scope>
    <source>
        <strain evidence="2">CECT 7703</strain>
    </source>
</reference>
<evidence type="ECO:0000256" key="1">
    <source>
        <dbReference type="SAM" id="Phobius"/>
    </source>
</evidence>
<gene>
    <name evidence="2" type="ORF">QWZ03_04020</name>
</gene>
<dbReference type="SUPFAM" id="SSF54523">
    <property type="entry name" value="Pili subunits"/>
    <property type="match status" value="1"/>
</dbReference>
<protein>
    <submittedName>
        <fullName evidence="2">Prepilin-type N-terminal cleavage/methylation domain-containing protein</fullName>
    </submittedName>
</protein>